<sequence length="128" mass="14311">MEDRLADMTPAPARHLREDHLYAEARVLRGHDPRWLHHWPVLERVRALKAEEGKDLWLVSGETLAHSLLPEIGRIVLKQNRSVIGSGIPLFDGPFQPHMFRPVDETCSTQACASSLTTAPETALTDSA</sequence>
<evidence type="ECO:0000313" key="2">
    <source>
        <dbReference type="Proteomes" id="UP001620520"/>
    </source>
</evidence>
<dbReference type="Proteomes" id="UP001620520">
    <property type="component" value="Unassembled WGS sequence"/>
</dbReference>
<accession>A0ABW8NAR6</accession>
<dbReference type="InterPro" id="IPR024072">
    <property type="entry name" value="DHFR-like_dom_sf"/>
</dbReference>
<reference evidence="1 2" key="1">
    <citation type="submission" date="2024-10" db="EMBL/GenBank/DDBJ databases">
        <title>Novel secondary metabolite-producing bacteria for plant disease control.</title>
        <authorList>
            <person name="Chevrette M."/>
        </authorList>
    </citation>
    <scope>NUCLEOTIDE SEQUENCE [LARGE SCALE GENOMIC DNA]</scope>
    <source>
        <strain evidence="1 2">J30 TE3557</strain>
    </source>
</reference>
<comment type="caution">
    <text evidence="1">The sequence shown here is derived from an EMBL/GenBank/DDBJ whole genome shotgun (WGS) entry which is preliminary data.</text>
</comment>
<proteinExistence type="predicted"/>
<evidence type="ECO:0008006" key="3">
    <source>
        <dbReference type="Google" id="ProtNLM"/>
    </source>
</evidence>
<organism evidence="1 2">
    <name type="scientific">Paenarthrobacter histidinolovorans</name>
    <dbReference type="NCBI Taxonomy" id="43664"/>
    <lineage>
        <taxon>Bacteria</taxon>
        <taxon>Bacillati</taxon>
        <taxon>Actinomycetota</taxon>
        <taxon>Actinomycetes</taxon>
        <taxon>Micrococcales</taxon>
        <taxon>Micrococcaceae</taxon>
        <taxon>Paenarthrobacter</taxon>
    </lineage>
</organism>
<dbReference type="Gene3D" id="3.40.430.10">
    <property type="entry name" value="Dihydrofolate Reductase, subunit A"/>
    <property type="match status" value="1"/>
</dbReference>
<name>A0ABW8NAR6_9MICC</name>
<dbReference type="EMBL" id="JBIYEW010000003">
    <property type="protein sequence ID" value="MFK4640670.1"/>
    <property type="molecule type" value="Genomic_DNA"/>
</dbReference>
<protein>
    <recommendedName>
        <fullName evidence="3">Bacterial bifunctional deaminase-reductase C-terminal domain-containing protein</fullName>
    </recommendedName>
</protein>
<evidence type="ECO:0000313" key="1">
    <source>
        <dbReference type="EMBL" id="MFK4640670.1"/>
    </source>
</evidence>
<keyword evidence="2" id="KW-1185">Reference proteome</keyword>
<dbReference type="SUPFAM" id="SSF53597">
    <property type="entry name" value="Dihydrofolate reductase-like"/>
    <property type="match status" value="1"/>
</dbReference>
<gene>
    <name evidence="1" type="ORF">ABIA52_003559</name>
</gene>